<protein>
    <submittedName>
        <fullName evidence="1">Uncharacterized protein</fullName>
    </submittedName>
</protein>
<gene>
    <name evidence="1" type="primary">34</name>
    <name evidence="1" type="ORF">SEA_THEIA_34</name>
</gene>
<evidence type="ECO:0000313" key="1">
    <source>
        <dbReference type="EMBL" id="ALH46886.1"/>
    </source>
</evidence>
<dbReference type="KEGG" id="vg:26640620"/>
<dbReference type="GeneID" id="26640620"/>
<name>A0A0N9RUK9_9CAUD</name>
<accession>A0A0N9RUK9</accession>
<proteinExistence type="predicted"/>
<organism evidence="1 2">
    <name type="scientific">Mycobacterium phage Theia</name>
    <dbReference type="NCBI Taxonomy" id="1718172"/>
    <lineage>
        <taxon>Viruses</taxon>
        <taxon>Duplodnaviria</taxon>
        <taxon>Heunggongvirae</taxon>
        <taxon>Uroviricota</taxon>
        <taxon>Caudoviricetes</taxon>
        <taxon>Benedictvirus</taxon>
        <taxon>Benedictvirus theia</taxon>
    </lineage>
</organism>
<reference evidence="1" key="1">
    <citation type="submission" date="2018-02" db="EMBL/GenBank/DDBJ databases">
        <authorList>
            <person name="Karuturi S."/>
            <person name="Chitta P."/>
            <person name="Kapyur S.N."/>
            <person name="Kettlewell J.M."/>
            <person name="Anderson J."/>
            <person name="Padolina J."/>
            <person name="Johnson A."/>
            <person name="Serrano M.G."/>
            <person name="Buck G."/>
            <person name="Lee V."/>
            <person name="Wang Y."/>
            <person name="Carvalho R."/>
            <person name="Voegtly L."/>
            <person name="Shi R."/>
            <person name="Duckworth R."/>
            <person name="Loviza R."/>
            <person name="Walstead R."/>
            <person name="Shah Z."/>
            <person name="Kiflezghi M."/>
            <person name="Wade K."/>
            <person name="Hughes L.E."/>
            <person name="Bradley K.W."/>
            <person name="Asai D.J."/>
            <person name="Bowman C.A."/>
            <person name="Russell D.A."/>
            <person name="Pope W.H."/>
            <person name="Jacobs-Sera D."/>
            <person name="Hendrix R.W."/>
            <person name="Hatfull G.F."/>
        </authorList>
    </citation>
    <scope>NUCLEOTIDE SEQUENCE</scope>
</reference>
<dbReference type="Proteomes" id="UP000201432">
    <property type="component" value="Segment"/>
</dbReference>
<evidence type="ECO:0000313" key="2">
    <source>
        <dbReference type="Proteomes" id="UP000201432"/>
    </source>
</evidence>
<dbReference type="EMBL" id="KT438501">
    <property type="protein sequence ID" value="ALH46886.1"/>
    <property type="molecule type" value="Genomic_DNA"/>
</dbReference>
<dbReference type="RefSeq" id="YP_009214306.1">
    <property type="nucleotide sequence ID" value="NC_028960.2"/>
</dbReference>
<sequence>MVVQTYPLKVMFAVSNELFFDSAIPMKQLITEKVLSAAEVHGTPVAQTIKWSISNDKTVNFGTEDEPYLVCLWQRNMVLIEGTVQVIPNEESLKELEEVAGGER</sequence>
<keyword evidence="2" id="KW-1185">Reference proteome</keyword>
<dbReference type="OrthoDB" id="32852at10239"/>